<evidence type="ECO:0000313" key="2">
    <source>
        <dbReference type="EMBL" id="MPA69234.1"/>
    </source>
</evidence>
<dbReference type="InterPro" id="IPR000719">
    <property type="entry name" value="Prot_kinase_dom"/>
</dbReference>
<dbReference type="AlphaFoldDB" id="A0A5B7BLI5"/>
<protein>
    <submittedName>
        <fullName evidence="2">Putative LRR receptor-like serine/threonine-protein kinase RCH1</fullName>
    </submittedName>
</protein>
<sequence>MEKLDCSCLITSVMGAWPDCSMRRSCSKANNILVGPQFEAFLADFGLAKLVTSSDCSKASITVAGSYGYIAPEYGYSFRITEKSDVYSYGIVLLEVLTGMEPTDCRIPEGAHIVSWVNKELREKHREFTTILDQQLLQKSGTQTQEMLQVLGVALLCVNPCPEERPTMKDVTAMLKGIRHENEDFEKPNFHGKGVAPNPKAAVHCSSFSRSSEPLIRSPSLFP</sequence>
<accession>A0A5B7BLI5</accession>
<dbReference type="PANTHER" id="PTHR48055">
    <property type="entry name" value="LEUCINE-RICH REPEAT RECEPTOR PROTEIN KINASE EMS1"/>
    <property type="match status" value="1"/>
</dbReference>
<gene>
    <name evidence="2" type="ORF">Din_038675</name>
</gene>
<dbReference type="EMBL" id="GHES01038675">
    <property type="protein sequence ID" value="MPA69234.1"/>
    <property type="molecule type" value="Transcribed_RNA"/>
</dbReference>
<dbReference type="GO" id="GO:0004672">
    <property type="term" value="F:protein kinase activity"/>
    <property type="evidence" value="ECO:0007669"/>
    <property type="project" value="InterPro"/>
</dbReference>
<dbReference type="PROSITE" id="PS50011">
    <property type="entry name" value="PROTEIN_KINASE_DOM"/>
    <property type="match status" value="1"/>
</dbReference>
<evidence type="ECO:0000259" key="1">
    <source>
        <dbReference type="PROSITE" id="PS50011"/>
    </source>
</evidence>
<keyword evidence="2" id="KW-0675">Receptor</keyword>
<dbReference type="Pfam" id="PF07714">
    <property type="entry name" value="PK_Tyr_Ser-Thr"/>
    <property type="match status" value="1"/>
</dbReference>
<dbReference type="GO" id="GO:0005524">
    <property type="term" value="F:ATP binding"/>
    <property type="evidence" value="ECO:0007669"/>
    <property type="project" value="InterPro"/>
</dbReference>
<dbReference type="SUPFAM" id="SSF56112">
    <property type="entry name" value="Protein kinase-like (PK-like)"/>
    <property type="match status" value="1"/>
</dbReference>
<reference evidence="2" key="1">
    <citation type="submission" date="2019-08" db="EMBL/GenBank/DDBJ databases">
        <title>Reference gene set and small RNA set construction with multiple tissues from Davidia involucrata Baill.</title>
        <authorList>
            <person name="Yang H."/>
            <person name="Zhou C."/>
            <person name="Li G."/>
            <person name="Wang J."/>
            <person name="Gao P."/>
            <person name="Wang M."/>
            <person name="Wang R."/>
            <person name="Zhao Y."/>
        </authorList>
    </citation>
    <scope>NUCLEOTIDE SEQUENCE</scope>
    <source>
        <tissue evidence="2">Mixed with DoveR01_LX</tissue>
    </source>
</reference>
<proteinExistence type="predicted"/>
<dbReference type="InterPro" id="IPR051564">
    <property type="entry name" value="LRR_receptor-like_kinase"/>
</dbReference>
<dbReference type="Gene3D" id="1.10.510.10">
    <property type="entry name" value="Transferase(Phosphotransferase) domain 1"/>
    <property type="match status" value="1"/>
</dbReference>
<dbReference type="GO" id="GO:0016020">
    <property type="term" value="C:membrane"/>
    <property type="evidence" value="ECO:0007669"/>
    <property type="project" value="TreeGrafter"/>
</dbReference>
<keyword evidence="2" id="KW-0418">Kinase</keyword>
<name>A0A5B7BLI5_DAVIN</name>
<feature type="domain" description="Protein kinase" evidence="1">
    <location>
        <begin position="1"/>
        <end position="183"/>
    </location>
</feature>
<organism evidence="2">
    <name type="scientific">Davidia involucrata</name>
    <name type="common">Dove tree</name>
    <dbReference type="NCBI Taxonomy" id="16924"/>
    <lineage>
        <taxon>Eukaryota</taxon>
        <taxon>Viridiplantae</taxon>
        <taxon>Streptophyta</taxon>
        <taxon>Embryophyta</taxon>
        <taxon>Tracheophyta</taxon>
        <taxon>Spermatophyta</taxon>
        <taxon>Magnoliopsida</taxon>
        <taxon>eudicotyledons</taxon>
        <taxon>Gunneridae</taxon>
        <taxon>Pentapetalae</taxon>
        <taxon>asterids</taxon>
        <taxon>Cornales</taxon>
        <taxon>Nyssaceae</taxon>
        <taxon>Davidia</taxon>
    </lineage>
</organism>
<keyword evidence="2" id="KW-0808">Transferase</keyword>
<dbReference type="InterPro" id="IPR001245">
    <property type="entry name" value="Ser-Thr/Tyr_kinase_cat_dom"/>
</dbReference>
<dbReference type="PANTHER" id="PTHR48055:SF31">
    <property type="entry name" value="RECEPTOR-LIKE PROTEIN KINASE 2"/>
    <property type="match status" value="1"/>
</dbReference>
<dbReference type="InterPro" id="IPR011009">
    <property type="entry name" value="Kinase-like_dom_sf"/>
</dbReference>